<protein>
    <recommendedName>
        <fullName evidence="6">Peptidase S1 domain-containing protein</fullName>
    </recommendedName>
</protein>
<dbReference type="PANTHER" id="PTHR24276:SF98">
    <property type="entry name" value="FI18310P1-RELATED"/>
    <property type="match status" value="1"/>
</dbReference>
<feature type="region of interest" description="Disordered" evidence="3">
    <location>
        <begin position="273"/>
        <end position="316"/>
    </location>
</feature>
<comment type="caution">
    <text evidence="7">The sequence shown here is derived from an EMBL/GenBank/DDBJ whole genome shotgun (WGS) entry which is preliminary data.</text>
</comment>
<keyword evidence="4" id="KW-0812">Transmembrane</keyword>
<name>A0A7W7H2D8_9ACTN</name>
<dbReference type="InterPro" id="IPR018114">
    <property type="entry name" value="TRYPSIN_HIS"/>
</dbReference>
<dbReference type="GO" id="GO:0006508">
    <property type="term" value="P:proteolysis"/>
    <property type="evidence" value="ECO:0007669"/>
    <property type="project" value="InterPro"/>
</dbReference>
<feature type="transmembrane region" description="Helical" evidence="4">
    <location>
        <begin position="250"/>
        <end position="268"/>
    </location>
</feature>
<sequence length="316" mass="32847">MLRVLTTLLTTLLVVLTGAQPAAAIAYGRDAGDGQWAFSARLTMTGIPTEDHGSRDSWCSGALIAPRWVITAGHCFRDADGERVARTVAEKTTATVSGRRVEVVGVRQAQSADVALAELAEAVTGVAPLVVGDRAPQPGEQVRLTGYGLAGTGTEIPERLQTGTFVVDRVGDTVLEISGRSPHRYTSACPHDSGGPYFREDPPTLVAVVSSGPSCPHEGADLSARTDNLAGWIGDTIGGRTGPLDDPRTAVAAGAALLLALVAAVALARSQRTRAEAGRWRHRAPNGPRVGSRPAREPQAGSRTARGPEVSSRSAG</sequence>
<gene>
    <name evidence="7" type="ORF">BJY16_006164</name>
</gene>
<dbReference type="Proteomes" id="UP000546162">
    <property type="component" value="Unassembled WGS sequence"/>
</dbReference>
<dbReference type="AlphaFoldDB" id="A0A7W7H2D8"/>
<dbReference type="PROSITE" id="PS50240">
    <property type="entry name" value="TRYPSIN_DOM"/>
    <property type="match status" value="1"/>
</dbReference>
<keyword evidence="2" id="KW-1015">Disulfide bond</keyword>
<dbReference type="InterPro" id="IPR001254">
    <property type="entry name" value="Trypsin_dom"/>
</dbReference>
<evidence type="ECO:0000256" key="1">
    <source>
        <dbReference type="ARBA" id="ARBA00007664"/>
    </source>
</evidence>
<feature type="domain" description="Peptidase S1" evidence="6">
    <location>
        <begin position="25"/>
        <end position="238"/>
    </location>
</feature>
<dbReference type="RefSeq" id="WP_239177982.1">
    <property type="nucleotide sequence ID" value="NZ_BAABFG010000005.1"/>
</dbReference>
<evidence type="ECO:0000256" key="4">
    <source>
        <dbReference type="SAM" id="Phobius"/>
    </source>
</evidence>
<evidence type="ECO:0000256" key="2">
    <source>
        <dbReference type="ARBA" id="ARBA00023157"/>
    </source>
</evidence>
<accession>A0A7W7H2D8</accession>
<dbReference type="InterPro" id="IPR043504">
    <property type="entry name" value="Peptidase_S1_PA_chymotrypsin"/>
</dbReference>
<dbReference type="SMART" id="SM00020">
    <property type="entry name" value="Tryp_SPc"/>
    <property type="match status" value="1"/>
</dbReference>
<dbReference type="Pfam" id="PF00089">
    <property type="entry name" value="Trypsin"/>
    <property type="match status" value="1"/>
</dbReference>
<dbReference type="PRINTS" id="PR00722">
    <property type="entry name" value="CHYMOTRYPSIN"/>
</dbReference>
<dbReference type="Gene3D" id="2.40.10.10">
    <property type="entry name" value="Trypsin-like serine proteases"/>
    <property type="match status" value="1"/>
</dbReference>
<dbReference type="GO" id="GO:0004252">
    <property type="term" value="F:serine-type endopeptidase activity"/>
    <property type="evidence" value="ECO:0007669"/>
    <property type="project" value="InterPro"/>
</dbReference>
<keyword evidence="4" id="KW-0472">Membrane</keyword>
<dbReference type="EMBL" id="JACHNB010000001">
    <property type="protein sequence ID" value="MBB4742705.1"/>
    <property type="molecule type" value="Genomic_DNA"/>
</dbReference>
<evidence type="ECO:0000259" key="6">
    <source>
        <dbReference type="PROSITE" id="PS50240"/>
    </source>
</evidence>
<dbReference type="InterPro" id="IPR009003">
    <property type="entry name" value="Peptidase_S1_PA"/>
</dbReference>
<keyword evidence="5" id="KW-0732">Signal</keyword>
<evidence type="ECO:0000313" key="8">
    <source>
        <dbReference type="Proteomes" id="UP000546162"/>
    </source>
</evidence>
<dbReference type="InterPro" id="IPR001314">
    <property type="entry name" value="Peptidase_S1A"/>
</dbReference>
<proteinExistence type="inferred from homology"/>
<dbReference type="InterPro" id="IPR050430">
    <property type="entry name" value="Peptidase_S1"/>
</dbReference>
<reference evidence="7 8" key="1">
    <citation type="submission" date="2020-08" db="EMBL/GenBank/DDBJ databases">
        <title>Sequencing the genomes of 1000 actinobacteria strains.</title>
        <authorList>
            <person name="Klenk H.-P."/>
        </authorList>
    </citation>
    <scope>NUCLEOTIDE SEQUENCE [LARGE SCALE GENOMIC DNA]</scope>
    <source>
        <strain evidence="7 8">DSM 45809</strain>
    </source>
</reference>
<feature type="chain" id="PRO_5031489518" description="Peptidase S1 domain-containing protein" evidence="5">
    <location>
        <begin position="25"/>
        <end position="316"/>
    </location>
</feature>
<evidence type="ECO:0000256" key="3">
    <source>
        <dbReference type="SAM" id="MobiDB-lite"/>
    </source>
</evidence>
<dbReference type="PROSITE" id="PS00134">
    <property type="entry name" value="TRYPSIN_HIS"/>
    <property type="match status" value="1"/>
</dbReference>
<evidence type="ECO:0000313" key="7">
    <source>
        <dbReference type="EMBL" id="MBB4742705.1"/>
    </source>
</evidence>
<comment type="similarity">
    <text evidence="1">Belongs to the peptidase S1 family.</text>
</comment>
<dbReference type="PANTHER" id="PTHR24276">
    <property type="entry name" value="POLYSERASE-RELATED"/>
    <property type="match status" value="1"/>
</dbReference>
<keyword evidence="4" id="KW-1133">Transmembrane helix</keyword>
<dbReference type="SUPFAM" id="SSF50494">
    <property type="entry name" value="Trypsin-like serine proteases"/>
    <property type="match status" value="1"/>
</dbReference>
<feature type="signal peptide" evidence="5">
    <location>
        <begin position="1"/>
        <end position="24"/>
    </location>
</feature>
<evidence type="ECO:0000256" key="5">
    <source>
        <dbReference type="SAM" id="SignalP"/>
    </source>
</evidence>
<keyword evidence="8" id="KW-1185">Reference proteome</keyword>
<organism evidence="7 8">
    <name type="scientific">Actinoplanes octamycinicus</name>
    <dbReference type="NCBI Taxonomy" id="135948"/>
    <lineage>
        <taxon>Bacteria</taxon>
        <taxon>Bacillati</taxon>
        <taxon>Actinomycetota</taxon>
        <taxon>Actinomycetes</taxon>
        <taxon>Micromonosporales</taxon>
        <taxon>Micromonosporaceae</taxon>
        <taxon>Actinoplanes</taxon>
    </lineage>
</organism>